<keyword evidence="1" id="KW-0732">Signal</keyword>
<feature type="signal peptide" evidence="1">
    <location>
        <begin position="1"/>
        <end position="21"/>
    </location>
</feature>
<gene>
    <name evidence="2" type="ORF">HF854_01270</name>
</gene>
<dbReference type="Pfam" id="PF14903">
    <property type="entry name" value="WG_beta_rep"/>
    <property type="match status" value="1"/>
</dbReference>
<reference evidence="2 3" key="1">
    <citation type="submission" date="2020-04" db="EMBL/GenBank/DDBJ databases">
        <authorList>
            <person name="Hitch T.C.A."/>
            <person name="Wylensek D."/>
            <person name="Clavel T."/>
        </authorList>
    </citation>
    <scope>NUCLEOTIDE SEQUENCE [LARGE SCALE GENOMIC DNA]</scope>
    <source>
        <strain evidence="2 3">PG-251-APC-1</strain>
    </source>
</reference>
<evidence type="ECO:0000256" key="1">
    <source>
        <dbReference type="SAM" id="SignalP"/>
    </source>
</evidence>
<dbReference type="Proteomes" id="UP000522333">
    <property type="component" value="Unassembled WGS sequence"/>
</dbReference>
<comment type="caution">
    <text evidence="2">The sequence shown here is derived from an EMBL/GenBank/DDBJ whole genome shotgun (WGS) entry which is preliminary data.</text>
</comment>
<name>A0A848C7N5_9BACT</name>
<accession>A0A848C7N5</accession>
<dbReference type="InterPro" id="IPR032774">
    <property type="entry name" value="WG_beta_rep"/>
</dbReference>
<protein>
    <submittedName>
        <fullName evidence="2">WG repeat-containing protein</fullName>
    </submittedName>
</protein>
<dbReference type="RefSeq" id="WP_168934657.1">
    <property type="nucleotide sequence ID" value="NZ_CAMFBL010000023.1"/>
</dbReference>
<evidence type="ECO:0000313" key="2">
    <source>
        <dbReference type="EMBL" id="NME51180.1"/>
    </source>
</evidence>
<sequence>MKNTGCSLLLALLLCGCAASPAVVPFHYDNGPDYVREGLYRIVDDRGRMGYADESGRVVIAPRFAFALPFEGGKAKVTDTGQRKEVPGSGGEHWYWESDAWYFIDTTGRKTDDPQARDATPRP</sequence>
<organism evidence="2 3">
    <name type="scientific">Desulfovibrio piger</name>
    <dbReference type="NCBI Taxonomy" id="901"/>
    <lineage>
        <taxon>Bacteria</taxon>
        <taxon>Pseudomonadati</taxon>
        <taxon>Thermodesulfobacteriota</taxon>
        <taxon>Desulfovibrionia</taxon>
        <taxon>Desulfovibrionales</taxon>
        <taxon>Desulfovibrionaceae</taxon>
        <taxon>Desulfovibrio</taxon>
    </lineage>
</organism>
<dbReference type="AlphaFoldDB" id="A0A848C7N5"/>
<evidence type="ECO:0000313" key="3">
    <source>
        <dbReference type="Proteomes" id="UP000522333"/>
    </source>
</evidence>
<proteinExistence type="predicted"/>
<feature type="chain" id="PRO_5032303583" evidence="1">
    <location>
        <begin position="22"/>
        <end position="123"/>
    </location>
</feature>
<dbReference type="PROSITE" id="PS51257">
    <property type="entry name" value="PROKAR_LIPOPROTEIN"/>
    <property type="match status" value="1"/>
</dbReference>
<dbReference type="EMBL" id="JABAFY010000003">
    <property type="protein sequence ID" value="NME51180.1"/>
    <property type="molecule type" value="Genomic_DNA"/>
</dbReference>